<dbReference type="EMBL" id="FTRV01000006">
    <property type="protein sequence ID" value="SPM26538.1"/>
    <property type="molecule type" value="Genomic_DNA"/>
</dbReference>
<keyword evidence="2" id="KW-0808">Transferase</keyword>
<keyword evidence="4" id="KW-1133">Transmembrane helix</keyword>
<evidence type="ECO:0000256" key="4">
    <source>
        <dbReference type="ARBA" id="ARBA00022989"/>
    </source>
</evidence>
<evidence type="ECO:0000256" key="7">
    <source>
        <dbReference type="ARBA" id="ARBA00023180"/>
    </source>
</evidence>
<keyword evidence="9" id="KW-1185">Reference proteome</keyword>
<dbReference type="STRING" id="1841859.GCA_900157385_00008"/>
<dbReference type="Pfam" id="PF03567">
    <property type="entry name" value="Sulfotransfer_2"/>
    <property type="match status" value="1"/>
</dbReference>
<reference evidence="8 9" key="1">
    <citation type="submission" date="2017-01" db="EMBL/GenBank/DDBJ databases">
        <authorList>
            <consortium name="Urmite Genomes"/>
        </authorList>
    </citation>
    <scope>NUCLEOTIDE SEQUENCE [LARGE SCALE GENOMIC DNA]</scope>
    <source>
        <strain evidence="8 9">AB308</strain>
    </source>
</reference>
<dbReference type="AlphaFoldDB" id="A0A2U3N4V2"/>
<evidence type="ECO:0000256" key="2">
    <source>
        <dbReference type="ARBA" id="ARBA00022679"/>
    </source>
</evidence>
<keyword evidence="6" id="KW-0472">Membrane</keyword>
<organism evidence="8 9">
    <name type="scientific">Mycobacterium terramassiliense</name>
    <dbReference type="NCBI Taxonomy" id="1841859"/>
    <lineage>
        <taxon>Bacteria</taxon>
        <taxon>Bacillati</taxon>
        <taxon>Actinomycetota</taxon>
        <taxon>Actinomycetes</taxon>
        <taxon>Mycobacteriales</taxon>
        <taxon>Mycobacteriaceae</taxon>
        <taxon>Mycobacterium</taxon>
    </lineage>
</organism>
<name>A0A2U3N4V2_9MYCO</name>
<keyword evidence="3" id="KW-0812">Transmembrane</keyword>
<dbReference type="InterPro" id="IPR005331">
    <property type="entry name" value="Sulfotransferase"/>
</dbReference>
<keyword evidence="5" id="KW-0333">Golgi apparatus</keyword>
<protein>
    <recommendedName>
        <fullName evidence="10">Sulfotransferase family protein</fullName>
    </recommendedName>
</protein>
<evidence type="ECO:0000256" key="3">
    <source>
        <dbReference type="ARBA" id="ARBA00022692"/>
    </source>
</evidence>
<evidence type="ECO:0000313" key="9">
    <source>
        <dbReference type="Proteomes" id="UP000241595"/>
    </source>
</evidence>
<evidence type="ECO:0000313" key="8">
    <source>
        <dbReference type="EMBL" id="SPM26538.1"/>
    </source>
</evidence>
<comment type="subcellular location">
    <subcellularLocation>
        <location evidence="1">Golgi apparatus membrane</location>
        <topology evidence="1">Single-pass type II membrane protein</topology>
    </subcellularLocation>
</comment>
<evidence type="ECO:0000256" key="6">
    <source>
        <dbReference type="ARBA" id="ARBA00023136"/>
    </source>
</evidence>
<evidence type="ECO:0000256" key="5">
    <source>
        <dbReference type="ARBA" id="ARBA00023034"/>
    </source>
</evidence>
<sequence>MIVSHRHRFVLLAPWKTASSTTHARLHDYNESPYSRFYDFNPHLQRVVHQHLTYADFRMLPESRLGYVTGAFIRNPYDRVYSGFLQLQRDIREQPNAPFPNAWIKALVMRQLADNEAQLIAADFQFDKWLSLVGESQVYEIGRNSSFPLHPAHYWTGICGQQMVDFIGKVENFESDFDRLCARVGIDVDRRPNANVTADSAVGGSRYRYVDRMGSTSIGKINALFADDFALFGYEKRPG</sequence>
<dbReference type="PANTHER" id="PTHR12137:SF54">
    <property type="entry name" value="CARBOHYDRATE SULFOTRANSFERASE"/>
    <property type="match status" value="1"/>
</dbReference>
<keyword evidence="7" id="KW-0325">Glycoprotein</keyword>
<dbReference type="OrthoDB" id="288532at2"/>
<dbReference type="SUPFAM" id="SSF52540">
    <property type="entry name" value="P-loop containing nucleoside triphosphate hydrolases"/>
    <property type="match status" value="1"/>
</dbReference>
<dbReference type="GO" id="GO:0008146">
    <property type="term" value="F:sulfotransferase activity"/>
    <property type="evidence" value="ECO:0007669"/>
    <property type="project" value="InterPro"/>
</dbReference>
<accession>A0A2U3N4V2</accession>
<dbReference type="RefSeq" id="WP_077096694.1">
    <property type="nucleotide sequence ID" value="NZ_LT717695.1"/>
</dbReference>
<evidence type="ECO:0000256" key="1">
    <source>
        <dbReference type="ARBA" id="ARBA00004323"/>
    </source>
</evidence>
<dbReference type="PANTHER" id="PTHR12137">
    <property type="entry name" value="CARBOHYDRATE SULFOTRANSFERASE"/>
    <property type="match status" value="1"/>
</dbReference>
<dbReference type="InterPro" id="IPR018011">
    <property type="entry name" value="Carb_sulfotrans_8-10"/>
</dbReference>
<dbReference type="GO" id="GO:0016020">
    <property type="term" value="C:membrane"/>
    <property type="evidence" value="ECO:0007669"/>
    <property type="project" value="InterPro"/>
</dbReference>
<evidence type="ECO:0008006" key="10">
    <source>
        <dbReference type="Google" id="ProtNLM"/>
    </source>
</evidence>
<dbReference type="Proteomes" id="UP000241595">
    <property type="component" value="Unassembled WGS sequence"/>
</dbReference>
<gene>
    <name evidence="8" type="ORF">MTAB308_13</name>
</gene>
<proteinExistence type="predicted"/>
<dbReference type="InterPro" id="IPR027417">
    <property type="entry name" value="P-loop_NTPase"/>
</dbReference>
<dbReference type="GO" id="GO:0016051">
    <property type="term" value="P:carbohydrate biosynthetic process"/>
    <property type="evidence" value="ECO:0007669"/>
    <property type="project" value="InterPro"/>
</dbReference>